<feature type="region of interest" description="Disordered" evidence="1">
    <location>
        <begin position="289"/>
        <end position="308"/>
    </location>
</feature>
<protein>
    <submittedName>
        <fullName evidence="2">Uncharacterized protein</fullName>
    </submittedName>
</protein>
<sequence length="338" mass="36039">MTAYSATGAGFPEFASIPDSRTEGVRSYREPAEPRPLQIAFLEAAGEAAWVATMRSLLAAGRAAEADALLAADLAGFDGAMARLCKATSAADVLLSGWDDLLPILAEWEGPPITAITLGLTNQRDLVFEAGEAGEPDLLLGLYSDDSFPFSDTSRADLLAECDKDLPAWVDAEEDVEFHLTFSGIAQLNTALINCKHRYFLRDGRDGVEGRAPGGYVEFILASWLLATRFLQAAQRAVSEECLPAGCRLIAGTIGINADFVAILGPEPTFTAASAPRAAPAQPGFATLSMKPWVPREDPTADPPATAQTLRQRINEPVAAAEPRPGLLARLFARLRRG</sequence>
<accession>A0ABU9XX37</accession>
<dbReference type="Proteomes" id="UP001419910">
    <property type="component" value="Unassembled WGS sequence"/>
</dbReference>
<reference evidence="2 3" key="1">
    <citation type="submission" date="2024-05" db="EMBL/GenBank/DDBJ databases">
        <authorList>
            <person name="Liu Q."/>
            <person name="Xin Y.-H."/>
        </authorList>
    </citation>
    <scope>NUCLEOTIDE SEQUENCE [LARGE SCALE GENOMIC DNA]</scope>
    <source>
        <strain evidence="2 3">CGMCC 1.10181</strain>
    </source>
</reference>
<evidence type="ECO:0000256" key="1">
    <source>
        <dbReference type="SAM" id="MobiDB-lite"/>
    </source>
</evidence>
<dbReference type="EMBL" id="JBDIME010000001">
    <property type="protein sequence ID" value="MEN2788111.1"/>
    <property type="molecule type" value="Genomic_DNA"/>
</dbReference>
<evidence type="ECO:0000313" key="3">
    <source>
        <dbReference type="Proteomes" id="UP001419910"/>
    </source>
</evidence>
<evidence type="ECO:0000313" key="2">
    <source>
        <dbReference type="EMBL" id="MEN2788111.1"/>
    </source>
</evidence>
<keyword evidence="3" id="KW-1185">Reference proteome</keyword>
<name>A0ABU9XX37_9SPHN</name>
<gene>
    <name evidence="2" type="ORF">ABC974_00585</name>
</gene>
<proteinExistence type="predicted"/>
<comment type="caution">
    <text evidence="2">The sequence shown here is derived from an EMBL/GenBank/DDBJ whole genome shotgun (WGS) entry which is preliminary data.</text>
</comment>
<dbReference type="RefSeq" id="WP_343887682.1">
    <property type="nucleotide sequence ID" value="NZ_BAAAEH010000005.1"/>
</dbReference>
<organism evidence="2 3">
    <name type="scientific">Sphingomonas oligophenolica</name>
    <dbReference type="NCBI Taxonomy" id="301154"/>
    <lineage>
        <taxon>Bacteria</taxon>
        <taxon>Pseudomonadati</taxon>
        <taxon>Pseudomonadota</taxon>
        <taxon>Alphaproteobacteria</taxon>
        <taxon>Sphingomonadales</taxon>
        <taxon>Sphingomonadaceae</taxon>
        <taxon>Sphingomonas</taxon>
    </lineage>
</organism>